<evidence type="ECO:0000313" key="1">
    <source>
        <dbReference type="EMBL" id="MEQ6354904.1"/>
    </source>
</evidence>
<accession>A0ABV1MS17</accession>
<dbReference type="EMBL" id="JBEGDG010000006">
    <property type="protein sequence ID" value="MEQ6354904.1"/>
    <property type="molecule type" value="Genomic_DNA"/>
</dbReference>
<dbReference type="Proteomes" id="UP001478862">
    <property type="component" value="Unassembled WGS sequence"/>
</dbReference>
<keyword evidence="2" id="KW-1185">Reference proteome</keyword>
<reference evidence="1 2" key="1">
    <citation type="submission" date="2024-06" db="EMBL/GenBank/DDBJ databases">
        <title>Lysinibacillus zambalefons sp. nov., a Novel Firmicute Isolated from the Poon Bato Zambales Hyperalkaline Spring.</title>
        <authorList>
            <person name="Aja J.A."/>
            <person name="Lazaro J.E.H."/>
            <person name="Llorin L.D."/>
            <person name="Lim K.R."/>
            <person name="Teodosio J."/>
            <person name="Dalisay D.S."/>
        </authorList>
    </citation>
    <scope>NUCLEOTIDE SEQUENCE [LARGE SCALE GENOMIC DNA]</scope>
    <source>
        <strain evidence="1 2">M3</strain>
    </source>
</reference>
<evidence type="ECO:0000313" key="2">
    <source>
        <dbReference type="Proteomes" id="UP001478862"/>
    </source>
</evidence>
<organism evidence="1 2">
    <name type="scientific">Lysinibacillus zambalensis</name>
    <dbReference type="NCBI Taxonomy" id="3160866"/>
    <lineage>
        <taxon>Bacteria</taxon>
        <taxon>Bacillati</taxon>
        <taxon>Bacillota</taxon>
        <taxon>Bacilli</taxon>
        <taxon>Bacillales</taxon>
        <taxon>Bacillaceae</taxon>
        <taxon>Lysinibacillus</taxon>
    </lineage>
</organism>
<protein>
    <submittedName>
        <fullName evidence="1">DUF6886 family protein</fullName>
    </submittedName>
</protein>
<name>A0ABV1MS17_9BACI</name>
<dbReference type="RefSeq" id="WP_349659552.1">
    <property type="nucleotide sequence ID" value="NZ_JBEGDG010000006.1"/>
</dbReference>
<dbReference type="Pfam" id="PF21820">
    <property type="entry name" value="DUF6886"/>
    <property type="match status" value="1"/>
</dbReference>
<comment type="caution">
    <text evidence="1">The sequence shown here is derived from an EMBL/GenBank/DDBJ whole genome shotgun (WGS) entry which is preliminary data.</text>
</comment>
<gene>
    <name evidence="1" type="ORF">ABNX05_09790</name>
</gene>
<dbReference type="InterPro" id="IPR049253">
    <property type="entry name" value="DUF6886"/>
</dbReference>
<sequence length="173" mass="20427">MRIFHVSEENDITVFHPRLPDRLDLDPEKGLVWAINDTCLPNFLTPRNCPRVCYHIGADTTEQDKRAYIASASCSHVVVIESKWFETMKNTKLYLYEFDSNGFTLQDKNAGYYTSETTQYPIAKFELENLFDEMFKCNVELRIVDSLWNIYDEIQKTTLNWSMCRMRFALPRK</sequence>
<proteinExistence type="predicted"/>